<organism evidence="2 3">
    <name type="scientific">Rossellomorea marisflavi</name>
    <dbReference type="NCBI Taxonomy" id="189381"/>
    <lineage>
        <taxon>Bacteria</taxon>
        <taxon>Bacillati</taxon>
        <taxon>Bacillota</taxon>
        <taxon>Bacilli</taxon>
        <taxon>Bacillales</taxon>
        <taxon>Bacillaceae</taxon>
        <taxon>Rossellomorea</taxon>
    </lineage>
</organism>
<feature type="transmembrane region" description="Helical" evidence="1">
    <location>
        <begin position="38"/>
        <end position="58"/>
    </location>
</feature>
<dbReference type="Proteomes" id="UP000322997">
    <property type="component" value="Unassembled WGS sequence"/>
</dbReference>
<evidence type="ECO:0000313" key="2">
    <source>
        <dbReference type="EMBL" id="TYS57009.1"/>
    </source>
</evidence>
<proteinExistence type="predicted"/>
<evidence type="ECO:0000256" key="1">
    <source>
        <dbReference type="SAM" id="Phobius"/>
    </source>
</evidence>
<gene>
    <name evidence="2" type="ORF">FZC83_05450</name>
</gene>
<keyword evidence="1" id="KW-0472">Membrane</keyword>
<dbReference type="AlphaFoldDB" id="A0A5D4S237"/>
<protein>
    <submittedName>
        <fullName evidence="2">Uncharacterized protein</fullName>
    </submittedName>
</protein>
<sequence length="265" mass="30939">MKKRIFFVFIGVFLVLTCLPILINYLMTVGSAVTSNDWIGFFGSYVGAIIGALVAVMVSNLQAKNARKDILEQIEVQETQHKEQINNQKELHKIENRSFIDYTMFESDLLLPDVDAENSFILLHHKILQFRRHNDRNTLLKCQASFIKLDLYGKSDDVLDLRIHIFLYDSEEEDDLYEAGVFKNGLKKNQSIFIPLYLSSQRDTKGLTKLIAYYTTIVGEKMKFESDLLNRRESYYVIDNEVENLIYEREMNQEFYILPGDPSYR</sequence>
<name>A0A5D4S237_9BACI</name>
<comment type="caution">
    <text evidence="2">The sequence shown here is derived from an EMBL/GenBank/DDBJ whole genome shotgun (WGS) entry which is preliminary data.</text>
</comment>
<dbReference type="EMBL" id="VTEQ01000001">
    <property type="protein sequence ID" value="TYS57009.1"/>
    <property type="molecule type" value="Genomic_DNA"/>
</dbReference>
<feature type="transmembrane region" description="Helical" evidence="1">
    <location>
        <begin position="5"/>
        <end position="26"/>
    </location>
</feature>
<evidence type="ECO:0000313" key="3">
    <source>
        <dbReference type="Proteomes" id="UP000322997"/>
    </source>
</evidence>
<keyword evidence="1" id="KW-1133">Transmembrane helix</keyword>
<keyword evidence="1" id="KW-0812">Transmembrane</keyword>
<accession>A0A5D4S237</accession>
<reference evidence="2 3" key="1">
    <citation type="submission" date="2019-08" db="EMBL/GenBank/DDBJ databases">
        <title>Bacillus genomes from the desert of Cuatro Cienegas, Coahuila.</title>
        <authorList>
            <person name="Olmedo-Alvarez G."/>
        </authorList>
    </citation>
    <scope>NUCLEOTIDE SEQUENCE [LARGE SCALE GENOMIC DNA]</scope>
    <source>
        <strain evidence="2 3">CH108_3D</strain>
    </source>
</reference>
<dbReference type="RefSeq" id="WP_148984668.1">
    <property type="nucleotide sequence ID" value="NZ_JBNILK010000001.1"/>
</dbReference>